<dbReference type="OrthoDB" id="9450944at2759"/>
<feature type="region of interest" description="Disordered" evidence="1">
    <location>
        <begin position="289"/>
        <end position="332"/>
    </location>
</feature>
<dbReference type="RefSeq" id="XP_012594964.1">
    <property type="nucleotide sequence ID" value="XM_012739510.2"/>
</dbReference>
<dbReference type="InterPro" id="IPR027908">
    <property type="entry name" value="DUF4640"/>
</dbReference>
<feature type="compositionally biased region" description="Low complexity" evidence="1">
    <location>
        <begin position="292"/>
        <end position="301"/>
    </location>
</feature>
<dbReference type="RefSeq" id="XP_012594966.1">
    <property type="nucleotide sequence ID" value="XM_012739512.2"/>
</dbReference>
<name>A0A8B7EJV6_MICMU</name>
<reference evidence="2 3" key="1">
    <citation type="submission" date="2023-09" db="UniProtKB">
        <authorList>
            <consortium name="RefSeq"/>
        </authorList>
    </citation>
    <scope>IDENTIFICATION</scope>
    <source>
        <tissue evidence="2 3">Liver</tissue>
    </source>
</reference>
<organism evidence="3">
    <name type="scientific">Microcebus murinus</name>
    <name type="common">Gray mouse lemur</name>
    <name type="synonym">Lemur murinus</name>
    <dbReference type="NCBI Taxonomy" id="30608"/>
    <lineage>
        <taxon>Eukaryota</taxon>
        <taxon>Metazoa</taxon>
        <taxon>Chordata</taxon>
        <taxon>Craniata</taxon>
        <taxon>Vertebrata</taxon>
        <taxon>Euteleostomi</taxon>
        <taxon>Mammalia</taxon>
        <taxon>Eutheria</taxon>
        <taxon>Euarchontoglires</taxon>
        <taxon>Primates</taxon>
        <taxon>Strepsirrhini</taxon>
        <taxon>Lemuriformes</taxon>
        <taxon>Cheirogaleidae</taxon>
        <taxon>Microcebus</taxon>
    </lineage>
</organism>
<protein>
    <submittedName>
        <fullName evidence="2 3">Uncharacterized protein C12orf71 homolog isoform X1</fullName>
    </submittedName>
</protein>
<dbReference type="AlphaFoldDB" id="A0A8B7EJV6"/>
<evidence type="ECO:0000313" key="4">
    <source>
        <dbReference type="RefSeq" id="XP_012594966.1"/>
    </source>
</evidence>
<proteinExistence type="predicted"/>
<accession>A0A8B7EJV6</accession>
<dbReference type="CTD" id="101123936"/>
<feature type="region of interest" description="Disordered" evidence="1">
    <location>
        <begin position="161"/>
        <end position="181"/>
    </location>
</feature>
<sequence>MANSSSSSDTEYCSSECSSNLSLSVGYFPCEDPFCEDNMSCEDTPSKGSPIHFLPPIQGTWWTGSTGRLRRRRDQIEDRPEQFCKLSIALAWDADVGSNTADSITSWDLNGDNQWADKHPRERTNLTLSKLDGLVQTLETFLENQKDDEGDNSVFSEFTQEEDFQLSGSPPPDRAQDSHQEHHTCQRLLMCKMPENEDVTLFPQIPLRLKEHELAELSTEVSHRTARDRPISQAAGSQKTSLTKSSSVSSGQAAAQEEDASSDTQAQSCLNFGWVFRWLRQQVLPSLRRRTPPAAATQSPPQLAPKKRHSRRSKRIQPAESPKAAHPAAPDF</sequence>
<dbReference type="KEGG" id="mmur:105857265"/>
<dbReference type="PANTHER" id="PTHR36462">
    <property type="entry name" value="CHROMOSOME 12 OPEN READING FRAME 71"/>
    <property type="match status" value="1"/>
</dbReference>
<dbReference type="PANTHER" id="PTHR36462:SF1">
    <property type="entry name" value="CHROMOSOME 12 OPEN READING FRAME 71"/>
    <property type="match status" value="1"/>
</dbReference>
<evidence type="ECO:0000256" key="1">
    <source>
        <dbReference type="SAM" id="MobiDB-lite"/>
    </source>
</evidence>
<feature type="compositionally biased region" description="Basic residues" evidence="1">
    <location>
        <begin position="305"/>
        <end position="315"/>
    </location>
</feature>
<feature type="compositionally biased region" description="Basic and acidic residues" evidence="1">
    <location>
        <begin position="219"/>
        <end position="230"/>
    </location>
</feature>
<evidence type="ECO:0000313" key="2">
    <source>
        <dbReference type="RefSeq" id="XP_012594964.1"/>
    </source>
</evidence>
<dbReference type="RefSeq" id="XP_012594967.1">
    <property type="nucleotide sequence ID" value="XM_012739513.2"/>
</dbReference>
<gene>
    <name evidence="2 3 4" type="primary">C21H12orf71</name>
</gene>
<dbReference type="RefSeq" id="XP_012594965.1">
    <property type="nucleotide sequence ID" value="XM_012739511.2"/>
</dbReference>
<dbReference type="Pfam" id="PF15480">
    <property type="entry name" value="DUF4640"/>
    <property type="match status" value="1"/>
</dbReference>
<dbReference type="RefSeq" id="XP_020138705.1">
    <property type="nucleotide sequence ID" value="XM_020283116.1"/>
</dbReference>
<feature type="region of interest" description="Disordered" evidence="1">
    <location>
        <begin position="219"/>
        <end position="264"/>
    </location>
</feature>
<feature type="compositionally biased region" description="Low complexity" evidence="1">
    <location>
        <begin position="236"/>
        <end position="250"/>
    </location>
</feature>
<evidence type="ECO:0000313" key="3">
    <source>
        <dbReference type="RefSeq" id="XP_012594965.1"/>
    </source>
</evidence>